<dbReference type="EMBL" id="JANHOG010000169">
    <property type="protein sequence ID" value="KAJ3557308.1"/>
    <property type="molecule type" value="Genomic_DNA"/>
</dbReference>
<evidence type="ECO:0000313" key="1">
    <source>
        <dbReference type="EMBL" id="KAJ3557308.1"/>
    </source>
</evidence>
<comment type="caution">
    <text evidence="1">The sequence shown here is derived from an EMBL/GenBank/DDBJ whole genome shotgun (WGS) entry which is preliminary data.</text>
</comment>
<organism evidence="1 2">
    <name type="scientific">Phlebia brevispora</name>
    <dbReference type="NCBI Taxonomy" id="194682"/>
    <lineage>
        <taxon>Eukaryota</taxon>
        <taxon>Fungi</taxon>
        <taxon>Dikarya</taxon>
        <taxon>Basidiomycota</taxon>
        <taxon>Agaricomycotina</taxon>
        <taxon>Agaricomycetes</taxon>
        <taxon>Polyporales</taxon>
        <taxon>Meruliaceae</taxon>
        <taxon>Phlebia</taxon>
    </lineage>
</organism>
<dbReference type="Proteomes" id="UP001148662">
    <property type="component" value="Unassembled WGS sequence"/>
</dbReference>
<protein>
    <submittedName>
        <fullName evidence="1">Uncharacterized protein</fullName>
    </submittedName>
</protein>
<keyword evidence="2" id="KW-1185">Reference proteome</keyword>
<accession>A0ACC1TB75</accession>
<name>A0ACC1TB75_9APHY</name>
<sequence>MYGEFISQACRPGLIEAGYLQTELADALRAVAKQLQEMSELLLPAVASIADAVKQKENDENDSEAEATEEELWETTRDTIKDEDQVQIDSWKDELNNLLVFAGLFSAVVTAFTVESYTWLQQDPGDATNMFLAYISLQISSFTNTPPFINSSAPALPIQNVTSAFTPATIAVPVNTLWVLSLTVSLISAFFAIAVQQWLRQLRLPLDIPARRAAQLAALRSDGLKMWQVPGIISLLPLLLQMAVVLFLVGLFVLLRSLNATVAIAFGIVAALGLMAFLASAFIPLLSARCPYKSPLVPTALIVLQWLSYPSSAGQYITYHISYRVGRFFYWDFDIWCTALLAYIRSFGRHMFVDMGEFWLRREYQHLSTLDDNTSSRLGRSSVARALLVCSNSSFTGLIASMRCFSSYEWRGVSRAMVMHSLNIFLPGFYFHNLVDLYGNIAPRAASYVQHWLSSRHSDLLRNAQEARDWKQNGRLSGEDREDLVLSSELEKYGSERYTQHVKHLFHICDDQTTYEVNCWPEDSIIPLLLLKAFNAGYAPDVDEARIVVSFASKHGTHSVILQYPRDSDSHRMLFASCTAALVSMTHHPSVLQEEGRQLLSVFSDILLGYQWKTNHKSMLEAFYTSRPEDGFVRAFPQMPGIHRTLCRTLVELAEKGVLLRDSACPSIPLASTLREIYEGINKEDINDARVHLDIFSQRIHNHEYLGRWEQKPARLQDQQEASVSSKDDAMPARAPFLDMPPDGDHSHEYDELPPCEGAREASGSLNAPSPDTADIEREIEAENHERISAELARMSIAEDIGILAETHADHAPALAPMTSGCGGMQREQDALDTVVTQPATTDDLVIPQMTAQVVSSPALDEQDNEGDNHRGLIQPAHVTASSQFQPPRDPQTLKLPHSASKASLPDDSSTISAKPMSSLAGPPVATASSPSDAIDDADFSMQNTDSHDAMRVHELNFELASEESTTTDHNSSQPDAPQVLSQLGILTSPLSDIQPANSGSADSAAGATELADALRAVAKQLQEMSELLLPAVASIAEAAKRKKENDESDSGVKASSYCALLLGVRRRLAIKFKQAEATEKELWETTRDTIKEDDQVQIDSWKDELNNLLVFAGLFSAVVTAFTVESYTWLQQDPGDTTNMFISYISLQMSSFTNTPPFINSSAPALPLQNVTSAFTPATIAVPVNTLWVLSLTLSLMSAFFAIAVQQWLRQYRLPANIPVRRAVELSVLRIEGLITWQVPGIISLLPLLLQIAVVLFLIGLFILLRSLNTAVTTAFGAMALLGLIAFLVSACIPLISFQCPYKSPLVPTVLIVLQWLSYPFALIAAVFVLPFHAALNSERVTNFLFKRSYHRVGRFLIRFRRRCNWLVAYVSSFGRHMFVDMGQFWLRREYQHLLTLDDNACSELRQRLVAGVLLVCSHSSFMRLMSCMGCFSLNEWRGVYRAIIMSSLRIFLPDLHFRDIVDGYGNTTPRAASFVRKWLSSRHSDLLLKAQEVRNWRQDGRLSWEDHHSLVLSSEVEKYGAQGRTQYAKHLFHICDNQTIDEDVCLLREPVTPFLMIKAFNTGYAPEVDEARIVVNFATKHGTRGAVRHYPQSDEAHRMLFASCTAALVAMTHHPFILREECGQLLSTFFDILRDDGWKRMHKEKLKAFYAGRPEHVVRAFQPIPGIHRTLCRTLVELAKKNVLLQDTECPSIRLASTLREIYDGINEADVNEACKSLDRFSRRIPYNGDLGRWKQERQATRLQEQPDAVLLGEGDATPAHASPPRAPLDGDHPSEHDELCPREVEGSQNFPSPNNANARREITAENHGDITAASVHTSIAEEIGTSTEAHADHTSVLASMMSGGRGIQCERDTADAVAQPVATDDPLDPQETSRVASSSMSNEEESEVDDCPHLTQPAHVTASSLSQPLCDSKTLKFPHSALTASLPDDPSALSANLTPNVTSPPDTPASSPSDATDNIDAGVQNADLHGANLLLGAPASPPSDTQPANLGSADSAVRAIPTCDASSTAQEPQHYDSLRRSAPSEDGDESVAVGQGGVAVTADASSPAANMPVAAYPPAHKEDMPAAGESSRPALSNNRLN</sequence>
<evidence type="ECO:0000313" key="2">
    <source>
        <dbReference type="Proteomes" id="UP001148662"/>
    </source>
</evidence>
<reference evidence="1" key="1">
    <citation type="submission" date="2022-07" db="EMBL/GenBank/DDBJ databases">
        <title>Genome Sequence of Phlebia brevispora.</title>
        <authorList>
            <person name="Buettner E."/>
        </authorList>
    </citation>
    <scope>NUCLEOTIDE SEQUENCE</scope>
    <source>
        <strain evidence="1">MPL23</strain>
    </source>
</reference>
<gene>
    <name evidence="1" type="ORF">NM688_g1542</name>
</gene>
<proteinExistence type="predicted"/>